<evidence type="ECO:0000256" key="3">
    <source>
        <dbReference type="ARBA" id="ARBA00012970"/>
    </source>
</evidence>
<keyword evidence="4" id="KW-0521">NADP</keyword>
<dbReference type="InterPro" id="IPR015896">
    <property type="entry name" value="4pyrrol_synth_GluRdtase_dimer"/>
</dbReference>
<evidence type="ECO:0000256" key="7">
    <source>
        <dbReference type="ARBA" id="ARBA00047464"/>
    </source>
</evidence>
<organism evidence="11">
    <name type="scientific">mine drainage metagenome</name>
    <dbReference type="NCBI Taxonomy" id="410659"/>
    <lineage>
        <taxon>unclassified sequences</taxon>
        <taxon>metagenomes</taxon>
        <taxon>ecological metagenomes</taxon>
    </lineage>
</organism>
<evidence type="ECO:0000256" key="2">
    <source>
        <dbReference type="ARBA" id="ARBA00005916"/>
    </source>
</evidence>
<dbReference type="Pfam" id="PF01488">
    <property type="entry name" value="Shikimate_DH"/>
    <property type="match status" value="1"/>
</dbReference>
<dbReference type="InterPro" id="IPR000343">
    <property type="entry name" value="4pyrrol_synth_GluRdtase"/>
</dbReference>
<reference evidence="11" key="1">
    <citation type="submission" date="2016-10" db="EMBL/GenBank/DDBJ databases">
        <title>Sequence of Gallionella enrichment culture.</title>
        <authorList>
            <person name="Poehlein A."/>
            <person name="Muehling M."/>
            <person name="Daniel R."/>
        </authorList>
    </citation>
    <scope>NUCLEOTIDE SEQUENCE</scope>
</reference>
<accession>A0A1J5RL97</accession>
<dbReference type="PANTHER" id="PTHR43013:SF1">
    <property type="entry name" value="GLUTAMYL-TRNA REDUCTASE"/>
    <property type="match status" value="1"/>
</dbReference>
<dbReference type="FunFam" id="3.30.460.30:FF:000001">
    <property type="entry name" value="Glutamyl-tRNA reductase"/>
    <property type="match status" value="1"/>
</dbReference>
<proteinExistence type="inferred from homology"/>
<dbReference type="GO" id="GO:0008883">
    <property type="term" value="F:glutamyl-tRNA reductase activity"/>
    <property type="evidence" value="ECO:0007669"/>
    <property type="project" value="UniProtKB-EC"/>
</dbReference>
<evidence type="ECO:0000313" key="11">
    <source>
        <dbReference type="EMBL" id="OIQ92759.1"/>
    </source>
</evidence>
<evidence type="ECO:0000256" key="1">
    <source>
        <dbReference type="ARBA" id="ARBA00005059"/>
    </source>
</evidence>
<comment type="caution">
    <text evidence="11">The sequence shown here is derived from an EMBL/GenBank/DDBJ whole genome shotgun (WGS) entry which is preliminary data.</text>
</comment>
<dbReference type="GO" id="GO:0019353">
    <property type="term" value="P:protoporphyrinogen IX biosynthetic process from glutamate"/>
    <property type="evidence" value="ECO:0007669"/>
    <property type="project" value="TreeGrafter"/>
</dbReference>
<dbReference type="PIRSF" id="PIRSF000445">
    <property type="entry name" value="4pyrrol_synth_GluRdtase"/>
    <property type="match status" value="1"/>
</dbReference>
<dbReference type="SUPFAM" id="SSF51735">
    <property type="entry name" value="NAD(P)-binding Rossmann-fold domains"/>
    <property type="match status" value="1"/>
</dbReference>
<comment type="similarity">
    <text evidence="2">Belongs to the glutamyl-tRNA reductase family.</text>
</comment>
<gene>
    <name evidence="11" type="primary">hemA_8</name>
    <name evidence="11" type="ORF">GALL_252800</name>
</gene>
<evidence type="ECO:0000256" key="6">
    <source>
        <dbReference type="ARBA" id="ARBA00023244"/>
    </source>
</evidence>
<dbReference type="AlphaFoldDB" id="A0A1J5RL97"/>
<dbReference type="InterPro" id="IPR006151">
    <property type="entry name" value="Shikm_DH/Glu-tRNA_Rdtase"/>
</dbReference>
<dbReference type="SUPFAM" id="SSF69742">
    <property type="entry name" value="Glutamyl tRNA-reductase catalytic, N-terminal domain"/>
    <property type="match status" value="1"/>
</dbReference>
<name>A0A1J5RL97_9ZZZZ</name>
<dbReference type="SUPFAM" id="SSF69075">
    <property type="entry name" value="Glutamyl tRNA-reductase dimerization domain"/>
    <property type="match status" value="1"/>
</dbReference>
<dbReference type="Pfam" id="PF05201">
    <property type="entry name" value="GlutR_N"/>
    <property type="match status" value="1"/>
</dbReference>
<comment type="catalytic activity">
    <reaction evidence="7">
        <text>(S)-4-amino-5-oxopentanoate + tRNA(Glu) + NADP(+) = L-glutamyl-tRNA(Glu) + NADPH + H(+)</text>
        <dbReference type="Rhea" id="RHEA:12344"/>
        <dbReference type="Rhea" id="RHEA-COMP:9663"/>
        <dbReference type="Rhea" id="RHEA-COMP:9680"/>
        <dbReference type="ChEBI" id="CHEBI:15378"/>
        <dbReference type="ChEBI" id="CHEBI:57501"/>
        <dbReference type="ChEBI" id="CHEBI:57783"/>
        <dbReference type="ChEBI" id="CHEBI:58349"/>
        <dbReference type="ChEBI" id="CHEBI:78442"/>
        <dbReference type="ChEBI" id="CHEBI:78520"/>
        <dbReference type="EC" id="1.2.1.70"/>
    </reaction>
</comment>
<evidence type="ECO:0000259" key="9">
    <source>
        <dbReference type="Pfam" id="PF01488"/>
    </source>
</evidence>
<feature type="domain" description="Tetrapyrrole biosynthesis glutamyl-tRNA reductase dimerisation" evidence="8">
    <location>
        <begin position="327"/>
        <end position="419"/>
    </location>
</feature>
<dbReference type="PANTHER" id="PTHR43013">
    <property type="entry name" value="GLUTAMYL-TRNA REDUCTASE"/>
    <property type="match status" value="1"/>
</dbReference>
<dbReference type="EMBL" id="MLJW01000223">
    <property type="protein sequence ID" value="OIQ92759.1"/>
    <property type="molecule type" value="Genomic_DNA"/>
</dbReference>
<evidence type="ECO:0000256" key="4">
    <source>
        <dbReference type="ARBA" id="ARBA00022857"/>
    </source>
</evidence>
<dbReference type="InterPro" id="IPR036453">
    <property type="entry name" value="GluRdtase_dimer_dom_sf"/>
</dbReference>
<dbReference type="UniPathway" id="UPA00251">
    <property type="reaction ID" value="UER00316"/>
</dbReference>
<feature type="domain" description="Quinate/shikimate 5-dehydrogenase/glutamyl-tRNA reductase" evidence="9">
    <location>
        <begin position="180"/>
        <end position="312"/>
    </location>
</feature>
<protein>
    <recommendedName>
        <fullName evidence="3">glutamyl-tRNA reductase</fullName>
        <ecNumber evidence="3">1.2.1.70</ecNumber>
    </recommendedName>
</protein>
<keyword evidence="5 11" id="KW-0560">Oxidoreductase</keyword>
<feature type="domain" description="Glutamyl-tRNA reductase N-terminal" evidence="10">
    <location>
        <begin position="14"/>
        <end position="163"/>
    </location>
</feature>
<dbReference type="EC" id="1.2.1.70" evidence="3"/>
<dbReference type="Pfam" id="PF00745">
    <property type="entry name" value="GlutR_dimer"/>
    <property type="match status" value="1"/>
</dbReference>
<dbReference type="Gene3D" id="3.40.50.720">
    <property type="entry name" value="NAD(P)-binding Rossmann-like Domain"/>
    <property type="match status" value="1"/>
</dbReference>
<dbReference type="GO" id="GO:0050661">
    <property type="term" value="F:NADP binding"/>
    <property type="evidence" value="ECO:0007669"/>
    <property type="project" value="InterPro"/>
</dbReference>
<evidence type="ECO:0000259" key="10">
    <source>
        <dbReference type="Pfam" id="PF05201"/>
    </source>
</evidence>
<sequence length="420" mass="44651">MTDVTASMLRPVIVGANHRSSALAVRDALFVDDAAQAAFLADLGRAGLSQVMVLSTCDRVELWAMHHDAGLVEAVAVNAFARHGGLPAVALQGQLYTLTGREAARHAFSVAASLDSLVIGEPHVLGQVKACQRMAREAGTMGPELENLLAAAYGAAKRVRSETEVGERPVSIASAAVQSARDLHGDLSASDGLLLGAGDMGELVAEALLAAGLRRLVVAAHRQSRAEAVAQSLNCHVGDYGDLPGLLAEADIVVTAVGGRLTLLSPDLVHQALRRRRRKPVFLVDTGIPGDVDPAVNRVDGAFLYDLTDLERAAMAGRASREQAAREAWTILDQEVTAFSRHLAERAAVPAIVALRGRFGMVREQVLTEAGEDCDKATRLLIHRLLHDPSEMMKELAAAGGAAHADWEAAERLLKRLFRL</sequence>
<evidence type="ECO:0000256" key="5">
    <source>
        <dbReference type="ARBA" id="ARBA00023002"/>
    </source>
</evidence>
<evidence type="ECO:0000259" key="8">
    <source>
        <dbReference type="Pfam" id="PF00745"/>
    </source>
</evidence>
<keyword evidence="6" id="KW-0627">Porphyrin biosynthesis</keyword>
<dbReference type="InterPro" id="IPR036343">
    <property type="entry name" value="GluRdtase_N_sf"/>
</dbReference>
<dbReference type="NCBIfam" id="TIGR01035">
    <property type="entry name" value="hemA"/>
    <property type="match status" value="1"/>
</dbReference>
<dbReference type="HAMAP" id="MF_00087">
    <property type="entry name" value="Glu_tRNA_reductase"/>
    <property type="match status" value="1"/>
</dbReference>
<comment type="pathway">
    <text evidence="1">Porphyrin-containing compound metabolism; protoporphyrin-IX biosynthesis; 5-aminolevulinate from L-glutamyl-tRNA(Glu): step 1/2.</text>
</comment>
<dbReference type="InterPro" id="IPR036291">
    <property type="entry name" value="NAD(P)-bd_dom_sf"/>
</dbReference>
<dbReference type="InterPro" id="IPR015895">
    <property type="entry name" value="4pyrrol_synth_GluRdtase_N"/>
</dbReference>
<dbReference type="Gene3D" id="3.30.460.30">
    <property type="entry name" value="Glutamyl-tRNA reductase, N-terminal domain"/>
    <property type="match status" value="1"/>
</dbReference>
<dbReference type="CDD" id="cd05213">
    <property type="entry name" value="NAD_bind_Glutamyl_tRNA_reduct"/>
    <property type="match status" value="1"/>
</dbReference>